<dbReference type="GO" id="GO:0006357">
    <property type="term" value="P:regulation of transcription by RNA polymerase II"/>
    <property type="evidence" value="ECO:0007669"/>
    <property type="project" value="InterPro"/>
</dbReference>
<dbReference type="SUPFAM" id="SSF53098">
    <property type="entry name" value="Ribonuclease H-like"/>
    <property type="match status" value="1"/>
</dbReference>
<keyword evidence="2" id="KW-0732">Signal</keyword>
<dbReference type="PANTHER" id="PTHR32344">
    <property type="entry name" value="U1-TYPE DOMAIN-CONTAINING PROTEIN"/>
    <property type="match status" value="1"/>
</dbReference>
<evidence type="ECO:0000256" key="1">
    <source>
        <dbReference type="SAM" id="MobiDB-lite"/>
    </source>
</evidence>
<dbReference type="PANTHER" id="PTHR32344:SF1">
    <property type="entry name" value="U1-TYPE DOMAIN-CONTAINING PROTEIN"/>
    <property type="match status" value="1"/>
</dbReference>
<organism evidence="3">
    <name type="scientific">Timema douglasi</name>
    <name type="common">Walking stick</name>
    <dbReference type="NCBI Taxonomy" id="61478"/>
    <lineage>
        <taxon>Eukaryota</taxon>
        <taxon>Metazoa</taxon>
        <taxon>Ecdysozoa</taxon>
        <taxon>Arthropoda</taxon>
        <taxon>Hexapoda</taxon>
        <taxon>Insecta</taxon>
        <taxon>Pterygota</taxon>
        <taxon>Neoptera</taxon>
        <taxon>Polyneoptera</taxon>
        <taxon>Phasmatodea</taxon>
        <taxon>Timematodea</taxon>
        <taxon>Timematoidea</taxon>
        <taxon>Timematidae</taxon>
        <taxon>Timema</taxon>
    </lineage>
</organism>
<reference evidence="3" key="1">
    <citation type="submission" date="2020-11" db="EMBL/GenBank/DDBJ databases">
        <authorList>
            <person name="Tran Van P."/>
        </authorList>
    </citation>
    <scope>NUCLEOTIDE SEQUENCE</scope>
</reference>
<evidence type="ECO:0000313" key="3">
    <source>
        <dbReference type="EMBL" id="CAD7201320.1"/>
    </source>
</evidence>
<sequence>MGVHRMWRVAALSLEILRVTAGWCQTPTHPLYHTNKPITGQGSPRSTAGQGHSAHSSTRSCPSIVFKMGRSKTITVEHHAGQFKAEQFYVSYSKILMCGICNIRLESDKKDSLNKHVVSAGHLRRKEEQKTHGLKRQLSITEVCDKQKKAKTEKLVFIDDTVKMCLKAKIPINKLGHPAVREYLKEVSIVIVVNETSDSRGRCALAILFHTVAEAATQDVFLANCLFLDKATGSTVCQAINGSITQYGIEYNNILGLDSDSARYMETCFGALNVLAVDHLLHFQCWAHKINLVGDIFMKELKALNQFVVKVKIAFLNARKMKSAYVRFLQEEHADLPAILFPSPVVTRWNSWFHSVLYLIDYLDALVEFLGQYENHNARAEYFLEQQRDPVTWQSVKLQMVFVADSCKIITSIAKREELKQLCGCAAQSLTPDENSVRKQFEVLPLFSKLTSAKCVEGYLYLRK</sequence>
<feature type="region of interest" description="Disordered" evidence="1">
    <location>
        <begin position="34"/>
        <end position="59"/>
    </location>
</feature>
<evidence type="ECO:0000256" key="2">
    <source>
        <dbReference type="SAM" id="SignalP"/>
    </source>
</evidence>
<evidence type="ECO:0008006" key="4">
    <source>
        <dbReference type="Google" id="ProtNLM"/>
    </source>
</evidence>
<feature type="compositionally biased region" description="Polar residues" evidence="1">
    <location>
        <begin position="36"/>
        <end position="59"/>
    </location>
</feature>
<name>A0A7R8VMK7_TIMDO</name>
<proteinExistence type="predicted"/>
<gene>
    <name evidence="3" type="ORF">TDIB3V08_LOCUS7521</name>
</gene>
<protein>
    <recommendedName>
        <fullName evidence="4">Transposase</fullName>
    </recommendedName>
</protein>
<feature type="chain" id="PRO_5030867269" description="Transposase" evidence="2">
    <location>
        <begin position="23"/>
        <end position="464"/>
    </location>
</feature>
<accession>A0A7R8VMK7</accession>
<dbReference type="InterPro" id="IPR033375">
    <property type="entry name" value="Cggbp1"/>
</dbReference>
<dbReference type="AlphaFoldDB" id="A0A7R8VMK7"/>
<dbReference type="InterPro" id="IPR012337">
    <property type="entry name" value="RNaseH-like_sf"/>
</dbReference>
<dbReference type="GO" id="GO:0003690">
    <property type="term" value="F:double-stranded DNA binding"/>
    <property type="evidence" value="ECO:0007669"/>
    <property type="project" value="InterPro"/>
</dbReference>
<dbReference type="GO" id="GO:0005634">
    <property type="term" value="C:nucleus"/>
    <property type="evidence" value="ECO:0007669"/>
    <property type="project" value="InterPro"/>
</dbReference>
<dbReference type="EMBL" id="OA568255">
    <property type="protein sequence ID" value="CAD7201320.1"/>
    <property type="molecule type" value="Genomic_DNA"/>
</dbReference>
<feature type="signal peptide" evidence="2">
    <location>
        <begin position="1"/>
        <end position="22"/>
    </location>
</feature>